<keyword evidence="3" id="KW-0238">DNA-binding</keyword>
<dbReference type="PROSITE" id="PS50811">
    <property type="entry name" value="WRKY"/>
    <property type="match status" value="1"/>
</dbReference>
<proteinExistence type="predicted"/>
<dbReference type="SUPFAM" id="SSF118290">
    <property type="entry name" value="WRKY DNA-binding domain"/>
    <property type="match status" value="1"/>
</dbReference>
<evidence type="ECO:0000256" key="5">
    <source>
        <dbReference type="ARBA" id="ARBA00023242"/>
    </source>
</evidence>
<dbReference type="Proteomes" id="UP000029121">
    <property type="component" value="Unassembled WGS sequence"/>
</dbReference>
<dbReference type="InterPro" id="IPR036576">
    <property type="entry name" value="WRKY_dom_sf"/>
</dbReference>
<keyword evidence="4" id="KW-0804">Transcription</keyword>
<dbReference type="eggNOG" id="ENOG502R7UM">
    <property type="taxonomic scope" value="Eukaryota"/>
</dbReference>
<organism evidence="7 8">
    <name type="scientific">Capsella rubella</name>
    <dbReference type="NCBI Taxonomy" id="81985"/>
    <lineage>
        <taxon>Eukaryota</taxon>
        <taxon>Viridiplantae</taxon>
        <taxon>Streptophyta</taxon>
        <taxon>Embryophyta</taxon>
        <taxon>Tracheophyta</taxon>
        <taxon>Spermatophyta</taxon>
        <taxon>Magnoliopsida</taxon>
        <taxon>eudicotyledons</taxon>
        <taxon>Gunneridae</taxon>
        <taxon>Pentapetalae</taxon>
        <taxon>rosids</taxon>
        <taxon>malvids</taxon>
        <taxon>Brassicales</taxon>
        <taxon>Brassicaceae</taxon>
        <taxon>Camelineae</taxon>
        <taxon>Capsella</taxon>
    </lineage>
</organism>
<evidence type="ECO:0000259" key="6">
    <source>
        <dbReference type="PROSITE" id="PS50811"/>
    </source>
</evidence>
<evidence type="ECO:0000256" key="1">
    <source>
        <dbReference type="ARBA" id="ARBA00004123"/>
    </source>
</evidence>
<dbReference type="Pfam" id="PF03106">
    <property type="entry name" value="WRKY"/>
    <property type="match status" value="1"/>
</dbReference>
<dbReference type="GO" id="GO:0005634">
    <property type="term" value="C:nucleus"/>
    <property type="evidence" value="ECO:0007669"/>
    <property type="project" value="UniProtKB-SubCell"/>
</dbReference>
<gene>
    <name evidence="7" type="ORF">CARUB_v10023578mg</name>
</gene>
<comment type="subcellular location">
    <subcellularLocation>
        <location evidence="1">Nucleus</location>
    </subcellularLocation>
</comment>
<dbReference type="AlphaFoldDB" id="R0FXJ8"/>
<dbReference type="GO" id="GO:0000976">
    <property type="term" value="F:transcription cis-regulatory region binding"/>
    <property type="evidence" value="ECO:0007669"/>
    <property type="project" value="TreeGrafter"/>
</dbReference>
<dbReference type="GO" id="GO:0003700">
    <property type="term" value="F:DNA-binding transcription factor activity"/>
    <property type="evidence" value="ECO:0007669"/>
    <property type="project" value="InterPro"/>
</dbReference>
<accession>R0FXJ8</accession>
<keyword evidence="5" id="KW-0539">Nucleus</keyword>
<evidence type="ECO:0000313" key="8">
    <source>
        <dbReference type="Proteomes" id="UP000029121"/>
    </source>
</evidence>
<evidence type="ECO:0000256" key="2">
    <source>
        <dbReference type="ARBA" id="ARBA00023015"/>
    </source>
</evidence>
<dbReference type="STRING" id="81985.R0FXJ8"/>
<name>R0FXJ8_9BRAS</name>
<dbReference type="InterPro" id="IPR003657">
    <property type="entry name" value="WRKY_dom"/>
</dbReference>
<protein>
    <recommendedName>
        <fullName evidence="6">WRKY domain-containing protein</fullName>
    </recommendedName>
</protein>
<sequence>MATLTHENSQLSLSLSPISLRKANSKKIPNFFFLQVNAEMMMEEKLVISELELGKDLANRLMNNLKHSSSSSSSSSSSDSNKTLISEILRIYQNAIFMLSLNEDKNPLKRRSPDHKDSNFVFKKRKTSSEQQKTEKVKVFVASGQDNGSIDDGHCWRKYGQKEIHGSKNPRAYYRCTHRFTQHCLAVKQVQKSDTDPSVFQVKYVGDHTCNNIASPKATTINFSVSMFGEVNRANVTEHSEDVKPKKPEEVMINLEDLENKKNIFRTFSFPNHEIENTDWKSNIFTVGELSPATSGSRITSEIVSAPASVENAETADSYFSSLENIIDPDWLWSEL</sequence>
<keyword evidence="8" id="KW-1185">Reference proteome</keyword>
<dbReference type="KEGG" id="crb:17889776"/>
<dbReference type="PANTHER" id="PTHR32096">
    <property type="entry name" value="WRKY TRANSCRIPTION FACTOR 30-RELATED-RELATED"/>
    <property type="match status" value="1"/>
</dbReference>
<evidence type="ECO:0000256" key="4">
    <source>
        <dbReference type="ARBA" id="ARBA00023163"/>
    </source>
</evidence>
<keyword evidence="2" id="KW-0805">Transcription regulation</keyword>
<evidence type="ECO:0000256" key="3">
    <source>
        <dbReference type="ARBA" id="ARBA00023125"/>
    </source>
</evidence>
<dbReference type="PANTHER" id="PTHR32096:SF146">
    <property type="entry name" value="WRKY TRANSCRIPTION FACTOR 19-RELATED"/>
    <property type="match status" value="1"/>
</dbReference>
<dbReference type="OrthoDB" id="1888929at2759"/>
<dbReference type="SMART" id="SM00774">
    <property type="entry name" value="WRKY"/>
    <property type="match status" value="1"/>
</dbReference>
<dbReference type="EMBL" id="KB870808">
    <property type="protein sequence ID" value="EOA27441.1"/>
    <property type="molecule type" value="Genomic_DNA"/>
</dbReference>
<reference evidence="8" key="1">
    <citation type="journal article" date="2013" name="Nat. Genet.">
        <title>The Capsella rubella genome and the genomic consequences of rapid mating system evolution.</title>
        <authorList>
            <person name="Slotte T."/>
            <person name="Hazzouri K.M."/>
            <person name="Agren J.A."/>
            <person name="Koenig D."/>
            <person name="Maumus F."/>
            <person name="Guo Y.L."/>
            <person name="Steige K."/>
            <person name="Platts A.E."/>
            <person name="Escobar J.S."/>
            <person name="Newman L.K."/>
            <person name="Wang W."/>
            <person name="Mandakova T."/>
            <person name="Vello E."/>
            <person name="Smith L.M."/>
            <person name="Henz S.R."/>
            <person name="Steffen J."/>
            <person name="Takuno S."/>
            <person name="Brandvain Y."/>
            <person name="Coop G."/>
            <person name="Andolfatto P."/>
            <person name="Hu T.T."/>
            <person name="Blanchette M."/>
            <person name="Clark R.M."/>
            <person name="Quesneville H."/>
            <person name="Nordborg M."/>
            <person name="Gaut B.S."/>
            <person name="Lysak M.A."/>
            <person name="Jenkins J."/>
            <person name="Grimwood J."/>
            <person name="Chapman J."/>
            <person name="Prochnik S."/>
            <person name="Shu S."/>
            <person name="Rokhsar D."/>
            <person name="Schmutz J."/>
            <person name="Weigel D."/>
            <person name="Wright S.I."/>
        </authorList>
    </citation>
    <scope>NUCLEOTIDE SEQUENCE [LARGE SCALE GENOMIC DNA]</scope>
    <source>
        <strain evidence="8">cv. Monte Gargano</strain>
    </source>
</reference>
<evidence type="ECO:0000313" key="7">
    <source>
        <dbReference type="EMBL" id="EOA27441.1"/>
    </source>
</evidence>
<feature type="domain" description="WRKY" evidence="6">
    <location>
        <begin position="145"/>
        <end position="208"/>
    </location>
</feature>
<dbReference type="InterPro" id="IPR044810">
    <property type="entry name" value="WRKY_plant"/>
</dbReference>
<dbReference type="Gene3D" id="2.20.25.80">
    <property type="entry name" value="WRKY domain"/>
    <property type="match status" value="1"/>
</dbReference>